<evidence type="ECO:0000313" key="2">
    <source>
        <dbReference type="Proteomes" id="UP000017746"/>
    </source>
</evidence>
<dbReference type="STRING" id="1246995.AFR_33845"/>
<dbReference type="HOGENOM" id="CLU_156547_0_0_11"/>
<dbReference type="OrthoDB" id="8421706at2"/>
<gene>
    <name evidence="1" type="ORF">AFR_33845</name>
</gene>
<proteinExistence type="predicted"/>
<sequence>MRPDACTLPTAEVPMRLAEFDALLATARLRDRTGSTRLRLVLDAPIETVRDLAARESECCSFFDFGVTPLGDVVEVTVTVPPAYVGVLDALAAR</sequence>
<keyword evidence="2" id="KW-1185">Reference proteome</keyword>
<dbReference type="Proteomes" id="UP000017746">
    <property type="component" value="Chromosome"/>
</dbReference>
<evidence type="ECO:0000313" key="1">
    <source>
        <dbReference type="EMBL" id="AGZ45027.1"/>
    </source>
</evidence>
<protein>
    <recommendedName>
        <fullName evidence="3">Arsenate reductase</fullName>
    </recommendedName>
</protein>
<dbReference type="RefSeq" id="WP_023561364.1">
    <property type="nucleotide sequence ID" value="NC_022657.1"/>
</dbReference>
<dbReference type="EMBL" id="CP006272">
    <property type="protein sequence ID" value="AGZ45027.1"/>
    <property type="molecule type" value="Genomic_DNA"/>
</dbReference>
<dbReference type="AlphaFoldDB" id="U5W7P4"/>
<dbReference type="PATRIC" id="fig|1246995.3.peg.6851"/>
<dbReference type="KEGG" id="afs:AFR_33845"/>
<accession>U5W7P4</accession>
<evidence type="ECO:0008006" key="3">
    <source>
        <dbReference type="Google" id="ProtNLM"/>
    </source>
</evidence>
<name>U5W7P4_9ACTN</name>
<reference evidence="1 2" key="1">
    <citation type="journal article" date="2014" name="J. Biotechnol.">
        <title>Complete genome sequence of the actinobacterium Actinoplanes friuliensis HAG 010964, producer of the lipopeptide antibiotic friulimycin.</title>
        <authorList>
            <person name="Ruckert C."/>
            <person name="Szczepanowski R."/>
            <person name="Albersmeier A."/>
            <person name="Goesmann A."/>
            <person name="Fischer N."/>
            <person name="Steinkamper A."/>
            <person name="Puhler A."/>
            <person name="Biener R."/>
            <person name="Schwartz D."/>
            <person name="Kalinowski J."/>
        </authorList>
    </citation>
    <scope>NUCLEOTIDE SEQUENCE [LARGE SCALE GENOMIC DNA]</scope>
    <source>
        <strain evidence="1 2">DSM 7358</strain>
    </source>
</reference>
<organism evidence="1 2">
    <name type="scientific">Actinoplanes friuliensis DSM 7358</name>
    <dbReference type="NCBI Taxonomy" id="1246995"/>
    <lineage>
        <taxon>Bacteria</taxon>
        <taxon>Bacillati</taxon>
        <taxon>Actinomycetota</taxon>
        <taxon>Actinomycetes</taxon>
        <taxon>Micromonosporales</taxon>
        <taxon>Micromonosporaceae</taxon>
        <taxon>Actinoplanes</taxon>
    </lineage>
</organism>